<organism evidence="3 4">
    <name type="scientific">Natronosalvus hydrolyticus</name>
    <dbReference type="NCBI Taxonomy" id="2979988"/>
    <lineage>
        <taxon>Archaea</taxon>
        <taxon>Methanobacteriati</taxon>
        <taxon>Methanobacteriota</taxon>
        <taxon>Stenosarchaea group</taxon>
        <taxon>Halobacteria</taxon>
        <taxon>Halobacteriales</taxon>
        <taxon>Natrialbaceae</taxon>
        <taxon>Natronosalvus</taxon>
    </lineage>
</organism>
<dbReference type="EMBL" id="JAOPJZ010000009">
    <property type="protein sequence ID" value="MCU4752694.1"/>
    <property type="molecule type" value="Genomic_DNA"/>
</dbReference>
<dbReference type="GO" id="GO:0005737">
    <property type="term" value="C:cytoplasm"/>
    <property type="evidence" value="ECO:0007669"/>
    <property type="project" value="TreeGrafter"/>
</dbReference>
<name>A0AAP3E7Y0_9EURY</name>
<evidence type="ECO:0000259" key="2">
    <source>
        <dbReference type="Pfam" id="PF13660"/>
    </source>
</evidence>
<dbReference type="PANTHER" id="PTHR12227">
    <property type="entry name" value="GLYCERATE KINASE"/>
    <property type="match status" value="1"/>
</dbReference>
<dbReference type="InterPro" id="IPR007835">
    <property type="entry name" value="MOFRL"/>
</dbReference>
<evidence type="ECO:0000313" key="3">
    <source>
        <dbReference type="EMBL" id="MCU4752694.1"/>
    </source>
</evidence>
<feature type="domain" description="MOFRL-associated" evidence="2">
    <location>
        <begin position="18"/>
        <end position="268"/>
    </location>
</feature>
<proteinExistence type="predicted"/>
<dbReference type="InterPro" id="IPR038614">
    <property type="entry name" value="GK_N_sf"/>
</dbReference>
<dbReference type="InterPro" id="IPR039760">
    <property type="entry name" value="MOFRL_protein"/>
</dbReference>
<dbReference type="SUPFAM" id="SSF82544">
    <property type="entry name" value="GckA/TtuD-like"/>
    <property type="match status" value="1"/>
</dbReference>
<keyword evidence="4" id="KW-1185">Reference proteome</keyword>
<dbReference type="AlphaFoldDB" id="A0AAP3E7Y0"/>
<dbReference type="Pfam" id="PF05161">
    <property type="entry name" value="MOFRL"/>
    <property type="match status" value="1"/>
</dbReference>
<evidence type="ECO:0000313" key="4">
    <source>
        <dbReference type="Proteomes" id="UP001321047"/>
    </source>
</evidence>
<dbReference type="RefSeq" id="WP_342809030.1">
    <property type="nucleotide sequence ID" value="NZ_JAOPJZ010000009.1"/>
</dbReference>
<dbReference type="InterPro" id="IPR025286">
    <property type="entry name" value="MOFRL_assoc_dom"/>
</dbReference>
<comment type="caution">
    <text evidence="3">The sequence shown here is derived from an EMBL/GenBank/DDBJ whole genome shotgun (WGS) entry which is preliminary data.</text>
</comment>
<dbReference type="Gene3D" id="3.40.50.10180">
    <property type="entry name" value="Glycerate kinase, MOFRL-like N-terminal domain"/>
    <property type="match status" value="1"/>
</dbReference>
<dbReference type="GO" id="GO:0008887">
    <property type="term" value="F:glycerate kinase activity"/>
    <property type="evidence" value="ECO:0007669"/>
    <property type="project" value="InterPro"/>
</dbReference>
<protein>
    <submittedName>
        <fullName evidence="3">DUF4147 domain-containing protein</fullName>
    </submittedName>
</protein>
<dbReference type="Gene3D" id="3.40.1480.10">
    <property type="entry name" value="MOFRL domain"/>
    <property type="match status" value="1"/>
</dbReference>
<gene>
    <name evidence="3" type="ORF">OB919_12030</name>
</gene>
<evidence type="ECO:0000259" key="1">
    <source>
        <dbReference type="Pfam" id="PF05161"/>
    </source>
</evidence>
<dbReference type="PANTHER" id="PTHR12227:SF0">
    <property type="entry name" value="GLYCERATE KINASE"/>
    <property type="match status" value="1"/>
</dbReference>
<sequence length="459" mass="46786">MFQNCQTHETTPARETTLACLEAGIEAAVPKRVVPNTVSLEGVETNDSGGSDGSPRLRVLDTTYDLTAIDRILVLGGGKASGAVTAALESILEPALETGVLDGLEGLVVANAPESTEHVEVVVGDHPTPSEQNLEATAELLKLAEKATDRDLVLAPITGGGSALLTAPAAGLSLETLATTTDELLASGASIDEINAVRSRCSCIKGGGLARAAAPAAVVTLAISDVVGDDPSVIASGPTVTPPGTLESALAICRREGMAIPEAVVDHLDGNEPEETEIATDWHCLATTRTAIDAAERVATDRGYRTLVLSSRLEGEAAHVGRTHGTLAASMALDGEPLEPPAVVLSGGEVTVTLGDADGVGGPNQELALAGTLELADIDEVGSRAVLASVDTDGIDGPTDACGAIIDGRLLESAALPAARRALESHDVTPFLEECGALLETGPTGTNVNDLRVLVVEER</sequence>
<reference evidence="3 4" key="1">
    <citation type="submission" date="2022-09" db="EMBL/GenBank/DDBJ databases">
        <title>Enrichment on poylsaccharides allowed isolation of novel metabolic and taxonomic groups of Haloarchaea.</title>
        <authorList>
            <person name="Sorokin D.Y."/>
            <person name="Elcheninov A.G."/>
            <person name="Khizhniak T.V."/>
            <person name="Kolganova T.V."/>
            <person name="Kublanov I.V."/>
        </authorList>
    </citation>
    <scope>NUCLEOTIDE SEQUENCE [LARGE SCALE GENOMIC DNA]</scope>
    <source>
        <strain evidence="3 4">AArc-curdl1</strain>
    </source>
</reference>
<dbReference type="InterPro" id="IPR037035">
    <property type="entry name" value="GK-like_C_sf"/>
</dbReference>
<dbReference type="Pfam" id="PF13660">
    <property type="entry name" value="DUF4147"/>
    <property type="match status" value="1"/>
</dbReference>
<dbReference type="Proteomes" id="UP001321047">
    <property type="component" value="Unassembled WGS sequence"/>
</dbReference>
<feature type="domain" description="MOFRL" evidence="1">
    <location>
        <begin position="343"/>
        <end position="450"/>
    </location>
</feature>
<accession>A0AAP3E7Y0</accession>